<proteinExistence type="predicted"/>
<name>A0A176VD33_MARPO</name>
<dbReference type="EMBL" id="LVLJ01004000">
    <property type="protein sequence ID" value="OAE18828.1"/>
    <property type="molecule type" value="Genomic_DNA"/>
</dbReference>
<evidence type="ECO:0000313" key="2">
    <source>
        <dbReference type="Proteomes" id="UP000077202"/>
    </source>
</evidence>
<keyword evidence="2" id="KW-1185">Reference proteome</keyword>
<protein>
    <submittedName>
        <fullName evidence="1">Uncharacterized protein</fullName>
    </submittedName>
</protein>
<reference evidence="1" key="1">
    <citation type="submission" date="2016-03" db="EMBL/GenBank/DDBJ databases">
        <title>Mechanisms controlling the formation of the plant cell surface in tip-growing cells are functionally conserved among land plants.</title>
        <authorList>
            <person name="Honkanen S."/>
            <person name="Jones V.A."/>
            <person name="Morieri G."/>
            <person name="Champion C."/>
            <person name="Hetherington A.J."/>
            <person name="Kelly S."/>
            <person name="Saint-Marcoux D."/>
            <person name="Proust H."/>
            <person name="Prescott H."/>
            <person name="Dolan L."/>
        </authorList>
    </citation>
    <scope>NUCLEOTIDE SEQUENCE [LARGE SCALE GENOMIC DNA]</scope>
    <source>
        <tissue evidence="1">Whole gametophyte</tissue>
    </source>
</reference>
<organism evidence="1 2">
    <name type="scientific">Marchantia polymorpha subsp. ruderalis</name>
    <dbReference type="NCBI Taxonomy" id="1480154"/>
    <lineage>
        <taxon>Eukaryota</taxon>
        <taxon>Viridiplantae</taxon>
        <taxon>Streptophyta</taxon>
        <taxon>Embryophyta</taxon>
        <taxon>Marchantiophyta</taxon>
        <taxon>Marchantiopsida</taxon>
        <taxon>Marchantiidae</taxon>
        <taxon>Marchantiales</taxon>
        <taxon>Marchantiaceae</taxon>
        <taxon>Marchantia</taxon>
    </lineage>
</organism>
<evidence type="ECO:0000313" key="1">
    <source>
        <dbReference type="EMBL" id="OAE18828.1"/>
    </source>
</evidence>
<dbReference type="PANTHER" id="PTHR35994:SF1">
    <property type="entry name" value="PLASTID TRANSCRIPTIONALLY ACTIVE PROTEIN 6, CHLOROPLASTIC"/>
    <property type="match status" value="1"/>
</dbReference>
<accession>A0A176VD33</accession>
<sequence>MASAAATASFLGLRAPPRVPQCVSCPSWRASASIPRHARPVCQLSAAVGRPPVFQSVRIAGTLGERTQKLQRFRARSDEFELEDEVDFEMDRPELGEDEEDDMRDYEAEYESIAGYTTLQRGESDTFMSTEGEEEETVVDWKINEDEFHKMSLFNCDFFIRKISDPDDDVYDFREMYVTPPDTDTYSIPKVVGTMPKKIFLMRHLKDRRTDHEKFILDFEEIYVIDSKSKSITRAEVKVEVPGGKNRDRSQEVLIVRDDGNTFKIIPEEEQMTPDEVIGAMQWEKTRENMENYLRGFRDYETSNWF</sequence>
<dbReference type="GO" id="GO:0000427">
    <property type="term" value="C:plastid-encoded plastid RNA polymerase complex"/>
    <property type="evidence" value="ECO:0007669"/>
    <property type="project" value="InterPro"/>
</dbReference>
<dbReference type="AlphaFoldDB" id="A0A176VD33"/>
<dbReference type="Proteomes" id="UP000077202">
    <property type="component" value="Unassembled WGS sequence"/>
</dbReference>
<comment type="caution">
    <text evidence="1">The sequence shown here is derived from an EMBL/GenBank/DDBJ whole genome shotgun (WGS) entry which is preliminary data.</text>
</comment>
<dbReference type="InterPro" id="IPR044710">
    <property type="entry name" value="PTAC6"/>
</dbReference>
<dbReference type="PANTHER" id="PTHR35994">
    <property type="entry name" value="EXPRESSED PROTEIN"/>
    <property type="match status" value="1"/>
</dbReference>
<gene>
    <name evidence="1" type="ORF">AXG93_313s1270</name>
</gene>